<dbReference type="EMBL" id="MU266345">
    <property type="protein sequence ID" value="KAH7929117.1"/>
    <property type="molecule type" value="Genomic_DNA"/>
</dbReference>
<evidence type="ECO:0000313" key="1">
    <source>
        <dbReference type="EMBL" id="KAH7929117.1"/>
    </source>
</evidence>
<protein>
    <submittedName>
        <fullName evidence="1">Leo1-domain-containing protein</fullName>
    </submittedName>
</protein>
<proteinExistence type="predicted"/>
<organism evidence="1 2">
    <name type="scientific">Leucogyrophana mollusca</name>
    <dbReference type="NCBI Taxonomy" id="85980"/>
    <lineage>
        <taxon>Eukaryota</taxon>
        <taxon>Fungi</taxon>
        <taxon>Dikarya</taxon>
        <taxon>Basidiomycota</taxon>
        <taxon>Agaricomycotina</taxon>
        <taxon>Agaricomycetes</taxon>
        <taxon>Agaricomycetidae</taxon>
        <taxon>Boletales</taxon>
        <taxon>Boletales incertae sedis</taxon>
        <taxon>Leucogyrophana</taxon>
    </lineage>
</organism>
<dbReference type="Proteomes" id="UP000790709">
    <property type="component" value="Unassembled WGS sequence"/>
</dbReference>
<reference evidence="1" key="1">
    <citation type="journal article" date="2021" name="New Phytol.">
        <title>Evolutionary innovations through gain and loss of genes in the ectomycorrhizal Boletales.</title>
        <authorList>
            <person name="Wu G."/>
            <person name="Miyauchi S."/>
            <person name="Morin E."/>
            <person name="Kuo A."/>
            <person name="Drula E."/>
            <person name="Varga T."/>
            <person name="Kohler A."/>
            <person name="Feng B."/>
            <person name="Cao Y."/>
            <person name="Lipzen A."/>
            <person name="Daum C."/>
            <person name="Hundley H."/>
            <person name="Pangilinan J."/>
            <person name="Johnson J."/>
            <person name="Barry K."/>
            <person name="LaButti K."/>
            <person name="Ng V."/>
            <person name="Ahrendt S."/>
            <person name="Min B."/>
            <person name="Choi I.G."/>
            <person name="Park H."/>
            <person name="Plett J.M."/>
            <person name="Magnuson J."/>
            <person name="Spatafora J.W."/>
            <person name="Nagy L.G."/>
            <person name="Henrissat B."/>
            <person name="Grigoriev I.V."/>
            <person name="Yang Z.L."/>
            <person name="Xu J."/>
            <person name="Martin F.M."/>
        </authorList>
    </citation>
    <scope>NUCLEOTIDE SEQUENCE</scope>
    <source>
        <strain evidence="1">KUC20120723A-06</strain>
    </source>
</reference>
<accession>A0ACB8BW90</accession>
<evidence type="ECO:0000313" key="2">
    <source>
        <dbReference type="Proteomes" id="UP000790709"/>
    </source>
</evidence>
<comment type="caution">
    <text evidence="1">The sequence shown here is derived from an EMBL/GenBank/DDBJ whole genome shotgun (WGS) entry which is preliminary data.</text>
</comment>
<keyword evidence="2" id="KW-1185">Reference proteome</keyword>
<gene>
    <name evidence="1" type="ORF">BV22DRAFT_1057708</name>
</gene>
<name>A0ACB8BW90_9AGAM</name>
<sequence>MSSLAGALAQPDNAIYNFSSDSRGLPQHTKQEVLDNDVDMKPPSADVIPLLEEVVAPKQEQAAHSRDDGNADEEMEDLFGNDADLDEMRANDVDVKSDSAPDATPGESGFESDDLSQTEKDRRKAMEYLEPEEPQPVVEQIQEADVRIPNIPVPRSSNGEHWVIRMPNFVKVDSKPYHPDTYIGPEHDDDDTHQTENVREKSMTIKLKVENTVRWRWIKDEFGQDKRQSNSRVIRWSDGTLSLRLGKELFDINQTIDTSGGVARQSLGGSQPSQASQSQPSGSQQPASGSKMQGLTYLVAQHKRSEVLQAEAAITGYMTLRPTGMQSETHRMLVRAVGQKHNKVARLRMVADPTMDPEREKMELIKQSAKKSKKKAEDAGFGVRRKRTNYPKKRTGHDVWSDDEEPEYEASEDEDDAGGSRSAKRKEADQKKGPGEYQEDDFVVADESDDDAEYDGTSRGNKKKRNREEQEEDPLDRMDAAIGKQMHERNRKRDPGEHKEKGPERNQDGDQDMDVESEEEEEEEHRVRKAGSGARKKRAIDFEDEEED</sequence>